<dbReference type="RefSeq" id="WP_290713895.1">
    <property type="nucleotide sequence ID" value="NZ_BAAAVS010000053.1"/>
</dbReference>
<dbReference type="CDD" id="cd07067">
    <property type="entry name" value="HP_PGM_like"/>
    <property type="match status" value="1"/>
</dbReference>
<keyword evidence="2" id="KW-1185">Reference proteome</keyword>
<comment type="caution">
    <text evidence="1">The sequence shown here is derived from an EMBL/GenBank/DDBJ whole genome shotgun (WGS) entry which is preliminary data.</text>
</comment>
<gene>
    <name evidence="1" type="ORF">GCM10010528_24970</name>
</gene>
<dbReference type="SUPFAM" id="SSF53254">
    <property type="entry name" value="Phosphoglycerate mutase-like"/>
    <property type="match status" value="1"/>
</dbReference>
<organism evidence="1 2">
    <name type="scientific">Gordonia defluvii</name>
    <dbReference type="NCBI Taxonomy" id="283718"/>
    <lineage>
        <taxon>Bacteria</taxon>
        <taxon>Bacillati</taxon>
        <taxon>Actinomycetota</taxon>
        <taxon>Actinomycetes</taxon>
        <taxon>Mycobacteriales</taxon>
        <taxon>Gordoniaceae</taxon>
        <taxon>Gordonia</taxon>
    </lineage>
</organism>
<dbReference type="SMART" id="SM00855">
    <property type="entry name" value="PGAM"/>
    <property type="match status" value="1"/>
</dbReference>
<dbReference type="Proteomes" id="UP001501035">
    <property type="component" value="Unassembled WGS sequence"/>
</dbReference>
<dbReference type="Pfam" id="PF00300">
    <property type="entry name" value="His_Phos_1"/>
    <property type="match status" value="1"/>
</dbReference>
<accession>A0ABP6LK30</accession>
<dbReference type="EMBL" id="BAAAVS010000053">
    <property type="protein sequence ID" value="GAA3044667.1"/>
    <property type="molecule type" value="Genomic_DNA"/>
</dbReference>
<evidence type="ECO:0000313" key="2">
    <source>
        <dbReference type="Proteomes" id="UP001501035"/>
    </source>
</evidence>
<name>A0ABP6LK30_9ACTN</name>
<dbReference type="InterPro" id="IPR050275">
    <property type="entry name" value="PGM_Phosphatase"/>
</dbReference>
<dbReference type="PANTHER" id="PTHR48100:SF1">
    <property type="entry name" value="HISTIDINE PHOSPHATASE FAMILY PROTEIN-RELATED"/>
    <property type="match status" value="1"/>
</dbReference>
<dbReference type="InterPro" id="IPR013078">
    <property type="entry name" value="His_Pase_superF_clade-1"/>
</dbReference>
<protein>
    <submittedName>
        <fullName evidence="1">Histidine phosphatase family protein</fullName>
    </submittedName>
</protein>
<sequence length="208" mass="22787">MELLLIRHARPFHVVDGDGDGDGADPDLNEDGLIQARRLAGALVAGRHGEVHRLVSSPMRRAHQTAQIVADQLPLPLTVDERLAELDRGWTSYGVDLDGYTDRRLLWADMNSGRLGVNTFDPVAFTERAIAGVEDVIAATDENARAAVVCHGGVINVYLAHILGAPRSFFTQPTYTSVTRIHALANGHREIVSINEADHLNREGLEFR</sequence>
<dbReference type="InterPro" id="IPR029033">
    <property type="entry name" value="His_PPase_superfam"/>
</dbReference>
<dbReference type="PANTHER" id="PTHR48100">
    <property type="entry name" value="BROAD-SPECIFICITY PHOSPHATASE YOR283W-RELATED"/>
    <property type="match status" value="1"/>
</dbReference>
<evidence type="ECO:0000313" key="1">
    <source>
        <dbReference type="EMBL" id="GAA3044667.1"/>
    </source>
</evidence>
<dbReference type="Gene3D" id="3.40.50.1240">
    <property type="entry name" value="Phosphoglycerate mutase-like"/>
    <property type="match status" value="1"/>
</dbReference>
<proteinExistence type="predicted"/>
<reference evidence="2" key="1">
    <citation type="journal article" date="2019" name="Int. J. Syst. Evol. Microbiol.">
        <title>The Global Catalogue of Microorganisms (GCM) 10K type strain sequencing project: providing services to taxonomists for standard genome sequencing and annotation.</title>
        <authorList>
            <consortium name="The Broad Institute Genomics Platform"/>
            <consortium name="The Broad Institute Genome Sequencing Center for Infectious Disease"/>
            <person name="Wu L."/>
            <person name="Ma J."/>
        </authorList>
    </citation>
    <scope>NUCLEOTIDE SEQUENCE [LARGE SCALE GENOMIC DNA]</scope>
    <source>
        <strain evidence="2">JCM 14234</strain>
    </source>
</reference>